<dbReference type="Proteomes" id="UP000310017">
    <property type="component" value="Chromosome"/>
</dbReference>
<reference evidence="1 2" key="1">
    <citation type="submission" date="2019-05" db="EMBL/GenBank/DDBJ databases">
        <title>Genome sequencing of F202Z8.</title>
        <authorList>
            <person name="Kwon Y.M."/>
        </authorList>
    </citation>
    <scope>NUCLEOTIDE SEQUENCE [LARGE SCALE GENOMIC DNA]</scope>
    <source>
        <strain evidence="1 2">F202Z8</strain>
    </source>
</reference>
<dbReference type="AlphaFoldDB" id="A0A5B7SNS3"/>
<keyword evidence="2" id="KW-1185">Reference proteome</keyword>
<accession>A0A5B7SNS3</accession>
<organism evidence="1 2">
    <name type="scientific">Aggregatimonas sangjinii</name>
    <dbReference type="NCBI Taxonomy" id="2583587"/>
    <lineage>
        <taxon>Bacteria</taxon>
        <taxon>Pseudomonadati</taxon>
        <taxon>Bacteroidota</taxon>
        <taxon>Flavobacteriia</taxon>
        <taxon>Flavobacteriales</taxon>
        <taxon>Flavobacteriaceae</taxon>
        <taxon>Aggregatimonas</taxon>
    </lineage>
</organism>
<sequence>MNLASNLQHGTDYIEKMNAFKTKIDELQERSEYAFDVDSVFFLHTFRGNNRVNLELRDKHLPDVVRKEIIAVFTEVWN</sequence>
<gene>
    <name evidence="1" type="ORF">FGM00_00685</name>
</gene>
<dbReference type="RefSeq" id="WP_138851064.1">
    <property type="nucleotide sequence ID" value="NZ_CP040710.1"/>
</dbReference>
<name>A0A5B7SNS3_9FLAO</name>
<dbReference type="EMBL" id="CP040710">
    <property type="protein sequence ID" value="QCW98709.1"/>
    <property type="molecule type" value="Genomic_DNA"/>
</dbReference>
<evidence type="ECO:0000313" key="2">
    <source>
        <dbReference type="Proteomes" id="UP000310017"/>
    </source>
</evidence>
<dbReference type="KEGG" id="asag:FGM00_00685"/>
<proteinExistence type="predicted"/>
<evidence type="ECO:0000313" key="1">
    <source>
        <dbReference type="EMBL" id="QCW98709.1"/>
    </source>
</evidence>
<protein>
    <submittedName>
        <fullName evidence="1">Uncharacterized protein</fullName>
    </submittedName>
</protein>